<reference evidence="4 5" key="1">
    <citation type="submission" date="2020-10" db="EMBL/GenBank/DDBJ databases">
        <title>Connecting structure to function with the recovery of over 1000 high-quality activated sludge metagenome-assembled genomes encoding full-length rRNA genes using long-read sequencing.</title>
        <authorList>
            <person name="Singleton C.M."/>
            <person name="Petriglieri F."/>
            <person name="Kristensen J.M."/>
            <person name="Kirkegaard R.H."/>
            <person name="Michaelsen T.Y."/>
            <person name="Andersen M.H."/>
            <person name="Karst S.M."/>
            <person name="Dueholm M.S."/>
            <person name="Nielsen P.H."/>
            <person name="Albertsen M."/>
        </authorList>
    </citation>
    <scope>NUCLEOTIDE SEQUENCE [LARGE SCALE GENOMIC DNA]</scope>
    <source>
        <strain evidence="4">Ribe_18-Q3-R11-54_BAT3C.373</strain>
    </source>
</reference>
<organism evidence="4 5">
    <name type="scientific">Candidatus Defluviibacterium haderslevense</name>
    <dbReference type="NCBI Taxonomy" id="2981993"/>
    <lineage>
        <taxon>Bacteria</taxon>
        <taxon>Pseudomonadati</taxon>
        <taxon>Bacteroidota</taxon>
        <taxon>Saprospiria</taxon>
        <taxon>Saprospirales</taxon>
        <taxon>Saprospiraceae</taxon>
        <taxon>Candidatus Defluviibacterium</taxon>
    </lineage>
</organism>
<keyword evidence="4" id="KW-0407">Ion channel</keyword>
<evidence type="ECO:0000256" key="2">
    <source>
        <dbReference type="SAM" id="Phobius"/>
    </source>
</evidence>
<feature type="transmembrane region" description="Helical" evidence="2">
    <location>
        <begin position="71"/>
        <end position="96"/>
    </location>
</feature>
<dbReference type="SUPFAM" id="SSF116726">
    <property type="entry name" value="TrkA C-terminal domain-like"/>
    <property type="match status" value="1"/>
</dbReference>
<feature type="transmembrane region" description="Helical" evidence="2">
    <location>
        <begin position="43"/>
        <end position="59"/>
    </location>
</feature>
<dbReference type="PANTHER" id="PTHR43833:SF9">
    <property type="entry name" value="POTASSIUM CHANNEL PROTEIN YUGO-RELATED"/>
    <property type="match status" value="1"/>
</dbReference>
<dbReference type="InterPro" id="IPR036721">
    <property type="entry name" value="RCK_C_sf"/>
</dbReference>
<comment type="caution">
    <text evidence="4">The sequence shown here is derived from an EMBL/GenBank/DDBJ whole genome shotgun (WGS) entry which is preliminary data.</text>
</comment>
<dbReference type="EMBL" id="JADKFW010000005">
    <property type="protein sequence ID" value="MBK9717924.1"/>
    <property type="molecule type" value="Genomic_DNA"/>
</dbReference>
<evidence type="ECO:0000313" key="5">
    <source>
        <dbReference type="Proteomes" id="UP000808349"/>
    </source>
</evidence>
<dbReference type="GO" id="GO:0005886">
    <property type="term" value="C:plasma membrane"/>
    <property type="evidence" value="ECO:0007669"/>
    <property type="project" value="UniProtKB-SubCell"/>
</dbReference>
<protein>
    <submittedName>
        <fullName evidence="4">Potassium channel family protein</fullName>
    </submittedName>
</protein>
<feature type="transmembrane region" description="Helical" evidence="2">
    <location>
        <begin position="17"/>
        <end position="36"/>
    </location>
</feature>
<keyword evidence="4" id="KW-0406">Ion transport</keyword>
<proteinExistence type="predicted"/>
<dbReference type="Pfam" id="PF07885">
    <property type="entry name" value="Ion_trans_2"/>
    <property type="match status" value="1"/>
</dbReference>
<evidence type="ECO:0000313" key="4">
    <source>
        <dbReference type="EMBL" id="MBK9717924.1"/>
    </source>
</evidence>
<comment type="subcellular location">
    <subcellularLocation>
        <location evidence="1">Cell membrane</location>
        <topology evidence="1">Multi-pass membrane protein</topology>
    </subcellularLocation>
</comment>
<dbReference type="Pfam" id="PF02254">
    <property type="entry name" value="TrkA_N"/>
    <property type="match status" value="1"/>
</dbReference>
<accession>A0A9D7XDG6</accession>
<keyword evidence="4" id="KW-0813">Transport</keyword>
<dbReference type="AlphaFoldDB" id="A0A9D7XDG6"/>
<dbReference type="Gene3D" id="1.10.287.70">
    <property type="match status" value="1"/>
</dbReference>
<evidence type="ECO:0000259" key="3">
    <source>
        <dbReference type="PROSITE" id="PS51201"/>
    </source>
</evidence>
<keyword evidence="2" id="KW-1133">Transmembrane helix</keyword>
<dbReference type="InterPro" id="IPR036291">
    <property type="entry name" value="NAD(P)-bd_dom_sf"/>
</dbReference>
<dbReference type="InterPro" id="IPR003148">
    <property type="entry name" value="RCK_N"/>
</dbReference>
<dbReference type="SUPFAM" id="SSF81324">
    <property type="entry name" value="Voltage-gated potassium channels"/>
    <property type="match status" value="1"/>
</dbReference>
<dbReference type="InterPro" id="IPR013099">
    <property type="entry name" value="K_chnl_dom"/>
</dbReference>
<dbReference type="Gene3D" id="3.30.70.1450">
    <property type="entry name" value="Regulator of K+ conductance, C-terminal domain"/>
    <property type="match status" value="1"/>
</dbReference>
<dbReference type="GO" id="GO:0006813">
    <property type="term" value="P:potassium ion transport"/>
    <property type="evidence" value="ECO:0007669"/>
    <property type="project" value="InterPro"/>
</dbReference>
<dbReference type="Gene3D" id="3.40.50.720">
    <property type="entry name" value="NAD(P)-binding Rossmann-like Domain"/>
    <property type="match status" value="1"/>
</dbReference>
<evidence type="ECO:0000256" key="1">
    <source>
        <dbReference type="ARBA" id="ARBA00004651"/>
    </source>
</evidence>
<dbReference type="SUPFAM" id="SSF51735">
    <property type="entry name" value="NAD(P)-binding Rossmann-fold domains"/>
    <property type="match status" value="1"/>
</dbReference>
<gene>
    <name evidence="4" type="ORF">IPO85_10480</name>
</gene>
<name>A0A9D7XDG6_9BACT</name>
<keyword evidence="2" id="KW-0812">Transmembrane</keyword>
<feature type="domain" description="RCK N-terminal" evidence="3">
    <location>
        <begin position="117"/>
        <end position="235"/>
    </location>
</feature>
<dbReference type="GO" id="GO:0034220">
    <property type="term" value="P:monoatomic ion transmembrane transport"/>
    <property type="evidence" value="ECO:0007669"/>
    <property type="project" value="UniProtKB-KW"/>
</dbReference>
<dbReference type="PANTHER" id="PTHR43833">
    <property type="entry name" value="POTASSIUM CHANNEL PROTEIN 2-RELATED-RELATED"/>
    <property type="match status" value="1"/>
</dbReference>
<sequence length="343" mass="38538">MNNLILLLKSYGVLKRLIIGILLLCIVYIIGVWGFICIEDYSLLDAIYMTMITITTVGFSEVKPLTESGKIFTVVLIFVSVITYVYALSVVTSFIIEGEFRIYFKHLRVKKEISLLSDHVIICGFGRNGRQACKQLASSHRKFVVVEKDKNIIEQFSLSDNILFVEGDSTEDSVLEAAGIHRAYGLISTLPEDADNVFVVLTSRELNSKLKIVSRASNDSAVTKLKRAGANNVISPDKIGGTHMAILLTKPDVLEFIDYISGNLDIRIEEINFNQLKDQYKNKSMHELDISGNTGANIIGFKDDNGEYNINPSMDMKIIPDSKVFVLGFYYQINQLKEIYFNT</sequence>
<dbReference type="InterPro" id="IPR050721">
    <property type="entry name" value="Trk_Ktr_HKT_K-transport"/>
</dbReference>
<keyword evidence="2" id="KW-0472">Membrane</keyword>
<dbReference type="Proteomes" id="UP000808349">
    <property type="component" value="Unassembled WGS sequence"/>
</dbReference>
<dbReference type="PROSITE" id="PS51201">
    <property type="entry name" value="RCK_N"/>
    <property type="match status" value="1"/>
</dbReference>